<dbReference type="eggNOG" id="KOG3745">
    <property type="taxonomic scope" value="Eukaryota"/>
</dbReference>
<proteinExistence type="predicted"/>
<dbReference type="STRING" id="4096.A0A1U7WEB9"/>
<evidence type="ECO:0000313" key="2">
    <source>
        <dbReference type="RefSeq" id="XP_009778317.1"/>
    </source>
</evidence>
<dbReference type="AlphaFoldDB" id="A0A1U7WEB9"/>
<reference evidence="2" key="2">
    <citation type="submission" date="2025-08" db="UniProtKB">
        <authorList>
            <consortium name="RefSeq"/>
        </authorList>
    </citation>
    <scope>IDENTIFICATION</scope>
    <source>
        <tissue evidence="2">Leaf</tissue>
    </source>
</reference>
<keyword evidence="1" id="KW-1185">Reference proteome</keyword>
<protein>
    <submittedName>
        <fullName evidence="2">Exocyst complex component 5-like</fullName>
    </submittedName>
</protein>
<gene>
    <name evidence="2" type="primary">LOC104227710</name>
</gene>
<reference evidence="1" key="1">
    <citation type="journal article" date="2013" name="Genome Biol.">
        <title>Reference genomes and transcriptomes of Nicotiana sylvestris and Nicotiana tomentosiformis.</title>
        <authorList>
            <person name="Sierro N."/>
            <person name="Battey J.N."/>
            <person name="Ouadi S."/>
            <person name="Bovet L."/>
            <person name="Goepfert S."/>
            <person name="Bakaher N."/>
            <person name="Peitsch M.C."/>
            <person name="Ivanov N.V."/>
        </authorList>
    </citation>
    <scope>NUCLEOTIDE SEQUENCE [LARGE SCALE GENOMIC DNA]</scope>
</reference>
<sequence>MEFNSSPGDLMELSPLFSDDSRVAEAASIAQKLRSFAEDDIGRQSMTISSAVGNATASRGLEVAVANLQEYCNGTKLATYLSIYHFYLLYFVRAVRRTLRISNPAIDVSSAG</sequence>
<name>A0A1U7WEB9_NICSY</name>
<dbReference type="RefSeq" id="XP_009778317.1">
    <property type="nucleotide sequence ID" value="XM_009780015.1"/>
</dbReference>
<evidence type="ECO:0000313" key="1">
    <source>
        <dbReference type="Proteomes" id="UP000189701"/>
    </source>
</evidence>
<accession>A0A1U7WEB9</accession>
<dbReference type="Proteomes" id="UP000189701">
    <property type="component" value="Unplaced"/>
</dbReference>
<organism evidence="1 2">
    <name type="scientific">Nicotiana sylvestris</name>
    <name type="common">Wood tobacco</name>
    <name type="synonym">South American tobacco</name>
    <dbReference type="NCBI Taxonomy" id="4096"/>
    <lineage>
        <taxon>Eukaryota</taxon>
        <taxon>Viridiplantae</taxon>
        <taxon>Streptophyta</taxon>
        <taxon>Embryophyta</taxon>
        <taxon>Tracheophyta</taxon>
        <taxon>Spermatophyta</taxon>
        <taxon>Magnoliopsida</taxon>
        <taxon>eudicotyledons</taxon>
        <taxon>Gunneridae</taxon>
        <taxon>Pentapetalae</taxon>
        <taxon>asterids</taxon>
        <taxon>lamiids</taxon>
        <taxon>Solanales</taxon>
        <taxon>Solanaceae</taxon>
        <taxon>Nicotianoideae</taxon>
        <taxon>Nicotianeae</taxon>
        <taxon>Nicotiana</taxon>
    </lineage>
</organism>
<dbReference type="OrthoDB" id="125856at2759"/>